<keyword evidence="10" id="KW-1185">Reference proteome</keyword>
<feature type="region of interest" description="Disordered" evidence="6">
    <location>
        <begin position="406"/>
        <end position="435"/>
    </location>
</feature>
<reference evidence="9 10" key="1">
    <citation type="submission" date="2013-05" db="EMBL/GenBank/DDBJ databases">
        <title>Genome assembly of Chondromyces apiculatus DSM 436.</title>
        <authorList>
            <person name="Sharma G."/>
            <person name="Khatri I."/>
            <person name="Kaur C."/>
            <person name="Mayilraj S."/>
            <person name="Subramanian S."/>
        </authorList>
    </citation>
    <scope>NUCLEOTIDE SEQUENCE [LARGE SCALE GENOMIC DNA]</scope>
    <source>
        <strain evidence="9 10">DSM 436</strain>
    </source>
</reference>
<name>A0A017TA68_9BACT</name>
<dbReference type="PROSITE" id="PS00675">
    <property type="entry name" value="SIGMA54_INTERACT_1"/>
    <property type="match status" value="1"/>
</dbReference>
<dbReference type="InterPro" id="IPR009057">
    <property type="entry name" value="Homeodomain-like_sf"/>
</dbReference>
<dbReference type="SUPFAM" id="SSF49879">
    <property type="entry name" value="SMAD/FHA domain"/>
    <property type="match status" value="1"/>
</dbReference>
<dbReference type="InterPro" id="IPR008984">
    <property type="entry name" value="SMAD_FHA_dom_sf"/>
</dbReference>
<dbReference type="GO" id="GO:0006355">
    <property type="term" value="P:regulation of DNA-templated transcription"/>
    <property type="evidence" value="ECO:0007669"/>
    <property type="project" value="InterPro"/>
</dbReference>
<evidence type="ECO:0000313" key="10">
    <source>
        <dbReference type="Proteomes" id="UP000019678"/>
    </source>
</evidence>
<dbReference type="InterPro" id="IPR000253">
    <property type="entry name" value="FHA_dom"/>
</dbReference>
<dbReference type="GO" id="GO:0005524">
    <property type="term" value="F:ATP binding"/>
    <property type="evidence" value="ECO:0007669"/>
    <property type="project" value="UniProtKB-KW"/>
</dbReference>
<dbReference type="InterPro" id="IPR002078">
    <property type="entry name" value="Sigma_54_int"/>
</dbReference>
<proteinExistence type="predicted"/>
<evidence type="ECO:0000256" key="3">
    <source>
        <dbReference type="ARBA" id="ARBA00023015"/>
    </source>
</evidence>
<dbReference type="Gene3D" id="1.10.10.60">
    <property type="entry name" value="Homeodomain-like"/>
    <property type="match status" value="1"/>
</dbReference>
<dbReference type="PROSITE" id="PS50006">
    <property type="entry name" value="FHA_DOMAIN"/>
    <property type="match status" value="1"/>
</dbReference>
<dbReference type="Pfam" id="PF16697">
    <property type="entry name" value="Yop-YscD_cpl"/>
    <property type="match status" value="1"/>
</dbReference>
<dbReference type="InterPro" id="IPR003593">
    <property type="entry name" value="AAA+_ATPase"/>
</dbReference>
<dbReference type="CDD" id="cd00060">
    <property type="entry name" value="FHA"/>
    <property type="match status" value="1"/>
</dbReference>
<dbReference type="InterPro" id="IPR025943">
    <property type="entry name" value="Sigma_54_int_dom_ATP-bd_2"/>
</dbReference>
<dbReference type="eggNOG" id="COG2204">
    <property type="taxonomic scope" value="Bacteria"/>
</dbReference>
<dbReference type="GO" id="GO:0043565">
    <property type="term" value="F:sequence-specific DNA binding"/>
    <property type="evidence" value="ECO:0007669"/>
    <property type="project" value="InterPro"/>
</dbReference>
<dbReference type="Gene3D" id="2.60.200.20">
    <property type="match status" value="1"/>
</dbReference>
<keyword evidence="4" id="KW-0238">DNA-binding</keyword>
<evidence type="ECO:0000256" key="2">
    <source>
        <dbReference type="ARBA" id="ARBA00022840"/>
    </source>
</evidence>
<feature type="domain" description="Sigma-54 factor interaction" evidence="8">
    <location>
        <begin position="176"/>
        <end position="401"/>
    </location>
</feature>
<dbReference type="PANTHER" id="PTHR32071">
    <property type="entry name" value="TRANSCRIPTIONAL REGULATORY PROTEIN"/>
    <property type="match status" value="1"/>
</dbReference>
<evidence type="ECO:0000313" key="9">
    <source>
        <dbReference type="EMBL" id="EYF06168.1"/>
    </source>
</evidence>
<dbReference type="CDD" id="cd00009">
    <property type="entry name" value="AAA"/>
    <property type="match status" value="1"/>
</dbReference>
<accession>A0A017TA68</accession>
<dbReference type="PROSITE" id="PS00688">
    <property type="entry name" value="SIGMA54_INTERACT_3"/>
    <property type="match status" value="1"/>
</dbReference>
<keyword evidence="5" id="KW-0804">Transcription</keyword>
<dbReference type="SUPFAM" id="SSF46689">
    <property type="entry name" value="Homeodomain-like"/>
    <property type="match status" value="1"/>
</dbReference>
<organism evidence="9 10">
    <name type="scientific">Chondromyces apiculatus DSM 436</name>
    <dbReference type="NCBI Taxonomy" id="1192034"/>
    <lineage>
        <taxon>Bacteria</taxon>
        <taxon>Pseudomonadati</taxon>
        <taxon>Myxococcota</taxon>
        <taxon>Polyangia</taxon>
        <taxon>Polyangiales</taxon>
        <taxon>Polyangiaceae</taxon>
        <taxon>Chondromyces</taxon>
    </lineage>
</organism>
<evidence type="ECO:0000256" key="1">
    <source>
        <dbReference type="ARBA" id="ARBA00022741"/>
    </source>
</evidence>
<dbReference type="Proteomes" id="UP000019678">
    <property type="component" value="Unassembled WGS sequence"/>
</dbReference>
<dbReference type="PROSITE" id="PS00676">
    <property type="entry name" value="SIGMA54_INTERACT_2"/>
    <property type="match status" value="1"/>
</dbReference>
<dbReference type="InterPro" id="IPR002197">
    <property type="entry name" value="HTH_Fis"/>
</dbReference>
<dbReference type="PANTHER" id="PTHR32071:SF117">
    <property type="entry name" value="PTS-DEPENDENT DIHYDROXYACETONE KINASE OPERON REGULATORY PROTEIN-RELATED"/>
    <property type="match status" value="1"/>
</dbReference>
<dbReference type="Pfam" id="PF00158">
    <property type="entry name" value="Sigma54_activat"/>
    <property type="match status" value="1"/>
</dbReference>
<keyword evidence="3" id="KW-0805">Transcription regulation</keyword>
<dbReference type="SMART" id="SM00240">
    <property type="entry name" value="FHA"/>
    <property type="match status" value="1"/>
</dbReference>
<feature type="domain" description="FHA" evidence="7">
    <location>
        <begin position="87"/>
        <end position="136"/>
    </location>
</feature>
<keyword evidence="1" id="KW-0547">Nucleotide-binding</keyword>
<dbReference type="InterPro" id="IPR032030">
    <property type="entry name" value="YscD_cytoplasmic_dom"/>
</dbReference>
<dbReference type="InterPro" id="IPR025662">
    <property type="entry name" value="Sigma_54_int_dom_ATP-bd_1"/>
</dbReference>
<evidence type="ECO:0000259" key="8">
    <source>
        <dbReference type="PROSITE" id="PS50045"/>
    </source>
</evidence>
<evidence type="ECO:0000256" key="5">
    <source>
        <dbReference type="ARBA" id="ARBA00023163"/>
    </source>
</evidence>
<keyword evidence="2" id="KW-0067">ATP-binding</keyword>
<comment type="caution">
    <text evidence="9">The sequence shown here is derived from an EMBL/GenBank/DDBJ whole genome shotgun (WGS) entry which is preliminary data.</text>
</comment>
<dbReference type="Gene3D" id="1.10.8.60">
    <property type="match status" value="1"/>
</dbReference>
<dbReference type="InterPro" id="IPR058031">
    <property type="entry name" value="AAA_lid_NorR"/>
</dbReference>
<dbReference type="AlphaFoldDB" id="A0A017TA68"/>
<evidence type="ECO:0000256" key="4">
    <source>
        <dbReference type="ARBA" id="ARBA00023125"/>
    </source>
</evidence>
<feature type="compositionally biased region" description="Pro residues" evidence="6">
    <location>
        <begin position="414"/>
        <end position="428"/>
    </location>
</feature>
<dbReference type="Gene3D" id="3.40.50.300">
    <property type="entry name" value="P-loop containing nucleotide triphosphate hydrolases"/>
    <property type="match status" value="1"/>
</dbReference>
<dbReference type="SMART" id="SM00382">
    <property type="entry name" value="AAA"/>
    <property type="match status" value="1"/>
</dbReference>
<gene>
    <name evidence="9" type="ORF">CAP_2358</name>
</gene>
<dbReference type="Pfam" id="PF02954">
    <property type="entry name" value="HTH_8"/>
    <property type="match status" value="1"/>
</dbReference>
<dbReference type="FunFam" id="3.40.50.300:FF:000006">
    <property type="entry name" value="DNA-binding transcriptional regulator NtrC"/>
    <property type="match status" value="1"/>
</dbReference>
<dbReference type="PROSITE" id="PS50045">
    <property type="entry name" value="SIGMA54_INTERACT_4"/>
    <property type="match status" value="1"/>
</dbReference>
<dbReference type="InterPro" id="IPR027417">
    <property type="entry name" value="P-loop_NTPase"/>
</dbReference>
<dbReference type="InterPro" id="IPR025944">
    <property type="entry name" value="Sigma_54_int_dom_CS"/>
</dbReference>
<protein>
    <submittedName>
        <fullName evidence="9">Response regulator of zinc sigma-54-dependent two-component system</fullName>
    </submittedName>
</protein>
<dbReference type="Pfam" id="PF25601">
    <property type="entry name" value="AAA_lid_14"/>
    <property type="match status" value="1"/>
</dbReference>
<dbReference type="EMBL" id="ASRX01000018">
    <property type="protein sequence ID" value="EYF06168.1"/>
    <property type="molecule type" value="Genomic_DNA"/>
</dbReference>
<dbReference type="SUPFAM" id="SSF52540">
    <property type="entry name" value="P-loop containing nucleoside triphosphate hydrolases"/>
    <property type="match status" value="1"/>
</dbReference>
<evidence type="ECO:0000259" key="7">
    <source>
        <dbReference type="PROSITE" id="PS50006"/>
    </source>
</evidence>
<dbReference type="STRING" id="1192034.CAP_2358"/>
<evidence type="ECO:0000256" key="6">
    <source>
        <dbReference type="SAM" id="MobiDB-lite"/>
    </source>
</evidence>
<sequence length="520" mass="55960">MVDAVVLGRVSAAAPSSRTVCQHQRDAGGEACSYAPMPRWTAEEAATTTELSPSVVASLDESFAISVLAGPDEGKRIVVAPGMPARVLAGTSPACDLVLADRLVSRRHIAFELSRSRLRVTDLGSRNGTFVQGLLSGDVYLRGGEMIRLGETVLRVETLGAVPAPELTPAVRFGKLVGASEEMRRLYPLCDRLAASSVPVIIEGETGTGKEVLAEAIHEQGPRAAKPFVVFDCTAVPPTLVESALFGHERGAFTGASDSRRGVFEEAHGGTLLLDEIGDLEIALQAKLLRAIQRSEIQRVGSARWIRVDIRVLAATRRDLEREIQAGRFRDDLFFRLAVARIELPALRKRRGDVTVLAHHFWQELAGKRVPFPPGFAERLEDYDWPGNVRELYNAVARRVALGEAAPIETSRPQPAPPAPGSIPPPPSSTASPPSLATLAAAAGATESAASTTDVVEETLGMDLPLARARERVVEEFERRYVQRVLAQHGGNVRSAAAASGIARRYFQILRARRAAPGEP</sequence>